<evidence type="ECO:0000313" key="1">
    <source>
        <dbReference type="EMBL" id="RAW87496.1"/>
    </source>
</evidence>
<dbReference type="RefSeq" id="WP_113026538.1">
    <property type="nucleotide sequence ID" value="NZ_CAWNWQ010000026.1"/>
</dbReference>
<organism evidence="1 2">
    <name type="scientific">Photorhabdus laumondii subsp. clarkei</name>
    <dbReference type="NCBI Taxonomy" id="2029685"/>
    <lineage>
        <taxon>Bacteria</taxon>
        <taxon>Pseudomonadati</taxon>
        <taxon>Pseudomonadota</taxon>
        <taxon>Gammaproteobacteria</taxon>
        <taxon>Enterobacterales</taxon>
        <taxon>Morganellaceae</taxon>
        <taxon>Photorhabdus</taxon>
    </lineage>
</organism>
<sequence length="229" mass="26149">MKTSKEYYVHTYTQPSRPQITSNPQIIDWVPEKAILALGNPKIYGKENNDKLVRYPESGTSTLVFPKGDPHFDFPGTRLPDTAVLKDMMFWIKTKNRIFIVPHVVTGKYTCEIIASRKDGLPGKATITLYTDAIVENNEPQWFKGDSNIMESKLLDLCYEVSCEGTGFSWQRKPEEQVQFENNWENGVPLIIMQDSQDMQNVIYSLVLWSAPVDLNPNFKDPASLLPNE</sequence>
<reference evidence="1 2" key="1">
    <citation type="journal article" date="2018" name="Int. J. Syst. Evol. Microbiol.">
        <title>Whole-genome-based revisit of Photorhabdus phylogeny: proposal for the elevation of most Photorhabdus subspecies to the species level and description of one novel species Photorhabdus bodei sp. nov., and one novel subspecies Photorhabdus laumondii subsp. clarkei subsp. nov.</title>
        <authorList>
            <person name="Machado R.A.R."/>
            <person name="Wuthrich D."/>
            <person name="Kuhnert P."/>
            <person name="Arce C.C.M."/>
            <person name="Thonen L."/>
            <person name="Ruiz C."/>
            <person name="Zhang X."/>
            <person name="Robert C.A.M."/>
            <person name="Karimi J."/>
            <person name="Kamali S."/>
            <person name="Ma J."/>
            <person name="Bruggmann R."/>
            <person name="Erb M."/>
        </authorList>
    </citation>
    <scope>NUCLEOTIDE SEQUENCE [LARGE SCALE GENOMIC DNA]</scope>
    <source>
        <strain evidence="1 2">BOJ-47</strain>
    </source>
</reference>
<dbReference type="EMBL" id="NSCI01000026">
    <property type="protein sequence ID" value="RAW87496.1"/>
    <property type="molecule type" value="Genomic_DNA"/>
</dbReference>
<protein>
    <submittedName>
        <fullName evidence="1">Uncharacterized protein</fullName>
    </submittedName>
</protein>
<proteinExistence type="predicted"/>
<gene>
    <name evidence="1" type="ORF">CKY01_17070</name>
</gene>
<accession>A0A329VD89</accession>
<name>A0A329VD89_9GAMM</name>
<comment type="caution">
    <text evidence="1">The sequence shown here is derived from an EMBL/GenBank/DDBJ whole genome shotgun (WGS) entry which is preliminary data.</text>
</comment>
<dbReference type="Proteomes" id="UP000250870">
    <property type="component" value="Unassembled WGS sequence"/>
</dbReference>
<evidence type="ECO:0000313" key="2">
    <source>
        <dbReference type="Proteomes" id="UP000250870"/>
    </source>
</evidence>
<dbReference type="AlphaFoldDB" id="A0A329VD89"/>